<organism evidence="2">
    <name type="scientific">Anopheles darlingi</name>
    <name type="common">Mosquito</name>
    <dbReference type="NCBI Taxonomy" id="43151"/>
    <lineage>
        <taxon>Eukaryota</taxon>
        <taxon>Metazoa</taxon>
        <taxon>Ecdysozoa</taxon>
        <taxon>Arthropoda</taxon>
        <taxon>Hexapoda</taxon>
        <taxon>Insecta</taxon>
        <taxon>Pterygota</taxon>
        <taxon>Neoptera</taxon>
        <taxon>Endopterygota</taxon>
        <taxon>Diptera</taxon>
        <taxon>Nematocera</taxon>
        <taxon>Culicoidea</taxon>
        <taxon>Culicidae</taxon>
        <taxon>Anophelinae</taxon>
        <taxon>Anopheles</taxon>
    </lineage>
</organism>
<protein>
    <submittedName>
        <fullName evidence="2">Putative secreted protein</fullName>
    </submittedName>
</protein>
<proteinExistence type="predicted"/>
<evidence type="ECO:0000313" key="2">
    <source>
        <dbReference type="EMBL" id="MBW78386.1"/>
    </source>
</evidence>
<evidence type="ECO:0000256" key="1">
    <source>
        <dbReference type="SAM" id="SignalP"/>
    </source>
</evidence>
<sequence length="102" mass="11217">MFVCMCVCVCVCVLLLLQKLCPSVFSDPCLAARIEEKSAHAQRGSLLHHHLFFFMGEDYIVEAPIEGIGVVKRLATIGEQGGGLGLEGVIGFDHWPRCDRDL</sequence>
<feature type="signal peptide" evidence="1">
    <location>
        <begin position="1"/>
        <end position="26"/>
    </location>
</feature>
<accession>A0A2M4DLD8</accession>
<feature type="chain" id="PRO_5014798710" evidence="1">
    <location>
        <begin position="27"/>
        <end position="102"/>
    </location>
</feature>
<keyword evidence="1" id="KW-0732">Signal</keyword>
<dbReference type="AlphaFoldDB" id="A0A2M4DLD8"/>
<reference evidence="2" key="1">
    <citation type="submission" date="2018-01" db="EMBL/GenBank/DDBJ databases">
        <title>An insight into the sialome of Amazonian anophelines.</title>
        <authorList>
            <person name="Ribeiro J.M."/>
            <person name="Scarpassa V."/>
            <person name="Calvo E."/>
        </authorList>
    </citation>
    <scope>NUCLEOTIDE SEQUENCE</scope>
</reference>
<name>A0A2M4DLD8_ANODA</name>
<dbReference type="EMBL" id="GGFL01014208">
    <property type="protein sequence ID" value="MBW78386.1"/>
    <property type="molecule type" value="Transcribed_RNA"/>
</dbReference>